<evidence type="ECO:0000313" key="3">
    <source>
        <dbReference type="Proteomes" id="UP000676386"/>
    </source>
</evidence>
<dbReference type="Proteomes" id="UP000676386">
    <property type="component" value="Unassembled WGS sequence"/>
</dbReference>
<protein>
    <submittedName>
        <fullName evidence="2">Conjugal transfer protein TraD</fullName>
    </submittedName>
</protein>
<gene>
    <name evidence="2" type="ORF">KE626_08015</name>
</gene>
<evidence type="ECO:0000313" key="2">
    <source>
        <dbReference type="EMBL" id="MBS0027251.1"/>
    </source>
</evidence>
<sequence>MELLILLCLLIVIFLLVEEKMSAHRKATKKNTKNNPEVQLPDIMGQPKPIGSHMRPSTANISHNNEDQPKADNFDIEINKKENSIQIPQEELDEVFGDGPDLQKEEEEWSGYGLSGGDIGFTTGVTFDELSTVGMLLQQDVLEPSQQKTAVRLVQKIQGTELFSLLENSMEGASRKIAGLLDRSLSVGTDSSSSLMRNNSLDDFDIGEFV</sequence>
<feature type="region of interest" description="Disordered" evidence="1">
    <location>
        <begin position="25"/>
        <end position="71"/>
    </location>
</feature>
<dbReference type="RefSeq" id="WP_211972355.1">
    <property type="nucleotide sequence ID" value="NZ_JAGTXB010000003.1"/>
</dbReference>
<comment type="caution">
    <text evidence="2">The sequence shown here is derived from an EMBL/GenBank/DDBJ whole genome shotgun (WGS) entry which is preliminary data.</text>
</comment>
<organism evidence="2 3">
    <name type="scientific">Chitinophaga hostae</name>
    <dbReference type="NCBI Taxonomy" id="2831022"/>
    <lineage>
        <taxon>Bacteria</taxon>
        <taxon>Pseudomonadati</taxon>
        <taxon>Bacteroidota</taxon>
        <taxon>Chitinophagia</taxon>
        <taxon>Chitinophagales</taxon>
        <taxon>Chitinophagaceae</taxon>
        <taxon>Chitinophaga</taxon>
    </lineage>
</organism>
<reference evidence="2 3" key="1">
    <citation type="submission" date="2021-04" db="EMBL/GenBank/DDBJ databases">
        <title>Chitinophaga sp. nov., isolated from the rhizosphere soil.</title>
        <authorList>
            <person name="He S."/>
        </authorList>
    </citation>
    <scope>NUCLEOTIDE SEQUENCE [LARGE SCALE GENOMIC DNA]</scope>
    <source>
        <strain evidence="2 3">2R12</strain>
    </source>
</reference>
<evidence type="ECO:0000256" key="1">
    <source>
        <dbReference type="SAM" id="MobiDB-lite"/>
    </source>
</evidence>
<accession>A0ABS5IWC3</accession>
<keyword evidence="3" id="KW-1185">Reference proteome</keyword>
<proteinExistence type="predicted"/>
<name>A0ABS5IWC3_9BACT</name>
<dbReference type="EMBL" id="JAGTXB010000003">
    <property type="protein sequence ID" value="MBS0027251.1"/>
    <property type="molecule type" value="Genomic_DNA"/>
</dbReference>